<dbReference type="AlphaFoldDB" id="A0A7C3ZI67"/>
<name>A0A7C3ZI67_9CYAN</name>
<evidence type="ECO:0000313" key="1">
    <source>
        <dbReference type="EMBL" id="HGG01820.1"/>
    </source>
</evidence>
<reference evidence="1" key="1">
    <citation type="journal article" date="2020" name="mSystems">
        <title>Genome- and Community-Level Interaction Insights into Carbon Utilization and Element Cycling Functions of Hydrothermarchaeota in Hydrothermal Sediment.</title>
        <authorList>
            <person name="Zhou Z."/>
            <person name="Liu Y."/>
            <person name="Xu W."/>
            <person name="Pan J."/>
            <person name="Luo Z.H."/>
            <person name="Li M."/>
        </authorList>
    </citation>
    <scope>NUCLEOTIDE SEQUENCE [LARGE SCALE GENOMIC DNA]</scope>
    <source>
        <strain evidence="1">SpSt-374</strain>
    </source>
</reference>
<dbReference type="EMBL" id="DSPX01000146">
    <property type="protein sequence ID" value="HGG01820.1"/>
    <property type="molecule type" value="Genomic_DNA"/>
</dbReference>
<comment type="caution">
    <text evidence="1">The sequence shown here is derived from an EMBL/GenBank/DDBJ whole genome shotgun (WGS) entry which is preliminary data.</text>
</comment>
<sequence>MSFVIGQKSLVIGGETGFLLKNRFLGLFSSESKLYLFFINEFSNLEEQRCVTIYLDLEEIWQQIFIPISVSNIADLRPDIVGPKVDAD</sequence>
<gene>
    <name evidence="1" type="ORF">ENR15_14525</name>
</gene>
<proteinExistence type="predicted"/>
<organism evidence="1">
    <name type="scientific">Planktothricoides sp. SpSt-374</name>
    <dbReference type="NCBI Taxonomy" id="2282167"/>
    <lineage>
        <taxon>Bacteria</taxon>
        <taxon>Bacillati</taxon>
        <taxon>Cyanobacteriota</taxon>
        <taxon>Cyanophyceae</taxon>
        <taxon>Oscillatoriophycideae</taxon>
        <taxon>Oscillatoriales</taxon>
        <taxon>Oscillatoriaceae</taxon>
        <taxon>Planktothricoides</taxon>
    </lineage>
</organism>
<protein>
    <submittedName>
        <fullName evidence="1">Uncharacterized protein</fullName>
    </submittedName>
</protein>
<accession>A0A7C3ZI67</accession>